<keyword evidence="1" id="KW-1133">Transmembrane helix</keyword>
<proteinExistence type="predicted"/>
<keyword evidence="3" id="KW-1185">Reference proteome</keyword>
<name>A0ABP1RJS2_9HEXA</name>
<keyword evidence="1" id="KW-0812">Transmembrane</keyword>
<dbReference type="EMBL" id="CAXLJM020000076">
    <property type="protein sequence ID" value="CAL8129244.1"/>
    <property type="molecule type" value="Genomic_DNA"/>
</dbReference>
<comment type="caution">
    <text evidence="2">The sequence shown here is derived from an EMBL/GenBank/DDBJ whole genome shotgun (WGS) entry which is preliminary data.</text>
</comment>
<sequence length="171" mass="19050">MDNFLQRAFLGRPLDKVLKGMAIVDLVTGLFGLGLGIWLICNRYGGIADALERSASDVKGIASEDEIARAHEQVRTEMFVISSISLAVVVADSACEMYLFGILWSASNDGNATKLKRWWWIRLGVSLFNTSLKISGIVALGLKWFDITTLMIFLYRFAELVLVRGFRKQVA</sequence>
<gene>
    <name evidence="2" type="ORF">ODALV1_LOCUS23005</name>
</gene>
<feature type="transmembrane region" description="Helical" evidence="1">
    <location>
        <begin position="147"/>
        <end position="166"/>
    </location>
</feature>
<evidence type="ECO:0000313" key="2">
    <source>
        <dbReference type="EMBL" id="CAL8129244.1"/>
    </source>
</evidence>
<reference evidence="2 3" key="1">
    <citation type="submission" date="2024-08" db="EMBL/GenBank/DDBJ databases">
        <authorList>
            <person name="Cucini C."/>
            <person name="Frati F."/>
        </authorList>
    </citation>
    <scope>NUCLEOTIDE SEQUENCE [LARGE SCALE GENOMIC DNA]</scope>
</reference>
<keyword evidence="1" id="KW-0472">Membrane</keyword>
<dbReference type="Proteomes" id="UP001642540">
    <property type="component" value="Unassembled WGS sequence"/>
</dbReference>
<evidence type="ECO:0000256" key="1">
    <source>
        <dbReference type="SAM" id="Phobius"/>
    </source>
</evidence>
<evidence type="ECO:0000313" key="3">
    <source>
        <dbReference type="Proteomes" id="UP001642540"/>
    </source>
</evidence>
<feature type="transmembrane region" description="Helical" evidence="1">
    <location>
        <begin position="21"/>
        <end position="40"/>
    </location>
</feature>
<feature type="transmembrane region" description="Helical" evidence="1">
    <location>
        <begin position="118"/>
        <end position="141"/>
    </location>
</feature>
<accession>A0ABP1RJS2</accession>
<organism evidence="2 3">
    <name type="scientific">Orchesella dallaii</name>
    <dbReference type="NCBI Taxonomy" id="48710"/>
    <lineage>
        <taxon>Eukaryota</taxon>
        <taxon>Metazoa</taxon>
        <taxon>Ecdysozoa</taxon>
        <taxon>Arthropoda</taxon>
        <taxon>Hexapoda</taxon>
        <taxon>Collembola</taxon>
        <taxon>Entomobryomorpha</taxon>
        <taxon>Entomobryoidea</taxon>
        <taxon>Orchesellidae</taxon>
        <taxon>Orchesellinae</taxon>
        <taxon>Orchesella</taxon>
    </lineage>
</organism>
<protein>
    <submittedName>
        <fullName evidence="2">Uncharacterized protein</fullName>
    </submittedName>
</protein>